<keyword evidence="3" id="KW-1185">Reference proteome</keyword>
<sequence>MTASPALDLAALAGLSSETWLGFLAGRRWFPAGARAVKLVGAAKLGEDAALCLLAAEAERPWTTQVLLRAQMSEGTGPEGHVPKRSIELGGGVELVEASDAPEALLALAAGLRDGASFAGQSARWTARASAGLKDAAAPTSVRLIGGEQSNTAAVLGEAGVFKLFRRIEVGRHPELELGRFLTARGFPHAPPLLAELTVDTGEGAAAAGVLHGFLPGRVDGWAHALACADMTGPARALGAATRAMHEALTTDDEASGMATRAIVQADRARWVVGLRQTAAAALGRLGQRYRGLQPELRALAEVVATRSEALLADAEERLRTAAGVQIRIHGDYHLGQTLYDPESGAWSILDFEGEPTRPLAERSLRQLPLRDVAGMLRSFAYAGMVGKGGPAWEAATSAAFLAGYDAAATPGSPLPAARESPLLRACVIERSFHELAYELDYRPDFTWVPLQSLVALSEAVPLPAWPRASQF</sequence>
<dbReference type="InterPro" id="IPR002575">
    <property type="entry name" value="Aminoglycoside_PTrfase"/>
</dbReference>
<accession>A0ABT5E817</accession>
<feature type="domain" description="Aminoglycoside phosphotransferase" evidence="1">
    <location>
        <begin position="142"/>
        <end position="407"/>
    </location>
</feature>
<evidence type="ECO:0000313" key="2">
    <source>
        <dbReference type="EMBL" id="MDC0721785.1"/>
    </source>
</evidence>
<dbReference type="RefSeq" id="WP_272090292.1">
    <property type="nucleotide sequence ID" value="NZ_JAQNDL010000003.1"/>
</dbReference>
<reference evidence="2 3" key="1">
    <citation type="submission" date="2022-11" db="EMBL/GenBank/DDBJ databases">
        <title>Minimal conservation of predation-associated metabolite biosynthetic gene clusters underscores biosynthetic potential of Myxococcota including descriptions for ten novel species: Archangium lansinium sp. nov., Myxococcus landrumus sp. nov., Nannocystis bai.</title>
        <authorList>
            <person name="Ahearne A."/>
            <person name="Stevens C."/>
            <person name="Dowd S."/>
        </authorList>
    </citation>
    <scope>NUCLEOTIDE SEQUENCE [LARGE SCALE GENOMIC DNA]</scope>
    <source>
        <strain evidence="2 3">BB15-2</strain>
    </source>
</reference>
<organism evidence="2 3">
    <name type="scientific">Nannocystis bainbridge</name>
    <dbReference type="NCBI Taxonomy" id="2995303"/>
    <lineage>
        <taxon>Bacteria</taxon>
        <taxon>Pseudomonadati</taxon>
        <taxon>Myxococcota</taxon>
        <taxon>Polyangia</taxon>
        <taxon>Nannocystales</taxon>
        <taxon>Nannocystaceae</taxon>
        <taxon>Nannocystis</taxon>
    </lineage>
</organism>
<comment type="caution">
    <text evidence="2">The sequence shown here is derived from an EMBL/GenBank/DDBJ whole genome shotgun (WGS) entry which is preliminary data.</text>
</comment>
<proteinExistence type="predicted"/>
<evidence type="ECO:0000259" key="1">
    <source>
        <dbReference type="Pfam" id="PF01636"/>
    </source>
</evidence>
<dbReference type="SUPFAM" id="SSF56112">
    <property type="entry name" value="Protein kinase-like (PK-like)"/>
    <property type="match status" value="1"/>
</dbReference>
<dbReference type="Pfam" id="PF01636">
    <property type="entry name" value="APH"/>
    <property type="match status" value="1"/>
</dbReference>
<dbReference type="Proteomes" id="UP001221686">
    <property type="component" value="Unassembled WGS sequence"/>
</dbReference>
<dbReference type="EMBL" id="JAQNDL010000003">
    <property type="protein sequence ID" value="MDC0721785.1"/>
    <property type="molecule type" value="Genomic_DNA"/>
</dbReference>
<protein>
    <submittedName>
        <fullName evidence="2">Phosphotransferase</fullName>
    </submittedName>
</protein>
<dbReference type="Gene3D" id="3.90.1200.10">
    <property type="match status" value="1"/>
</dbReference>
<gene>
    <name evidence="2" type="ORF">POL25_33055</name>
</gene>
<name>A0ABT5E817_9BACT</name>
<evidence type="ECO:0000313" key="3">
    <source>
        <dbReference type="Proteomes" id="UP001221686"/>
    </source>
</evidence>
<dbReference type="InterPro" id="IPR011009">
    <property type="entry name" value="Kinase-like_dom_sf"/>
</dbReference>